<sequence>SKKKSGKEESKTKVKKKKKSPDPFPQQIFIITDVAVCVSVVAVLLCCCCCCCKCRGRGSGRGRNDERPLLSLSLSDTSTGISSSASSHKSFSQRTSVKEELKLGNHQSFSSNKSVHDGKLDMVESQPLRLHVTIEAGVISAQNSGPLGGIPLKPPPGRRISLPPTPVAAPPPPPPRHPPPPPPPALKPVARSPPPPPPPSFGGAPPRPPSLVLMPPPRPAAPPRNESDDGTAKTKLKPFFWDKVSAGPDDAMVWNQIKAGSFQFSEEMIESLFGYTPAGKNSKDKETSSSNPTLNQSFRLIDPKKSQNLSILLKALNVTTEEVCDALEKAGNDLPAELIQSLIKMAPTSDEELKLRLYSGSVSLLGPAERFLKALVEIPLPFKRLESLLFMVTLEEEATNLKESFVILEAACTELRNSRLFLKLLEAVLKTGNRMNDGTYRGGAQAFKLDTLLKLSDVKGVDGKTTLLHFVVQEVIRTEGLRAARAAREMRSVSSFDSDDSSVEESEENLRSLGLRVVSSLGTDLENVKRAAAIDADGIVVSVSKLGQELIRTRDFLRTAMKDVVREEDEGFRRTLSCFVEKAERDVMWLLEEEKRITALMNSTADYFHGNAGGREEGLRLFAIVRDFLVVLEKVCKEVKQHRVR</sequence>
<dbReference type="PANTHER" id="PTHR23213">
    <property type="entry name" value="FORMIN-RELATED"/>
    <property type="match status" value="1"/>
</dbReference>
<evidence type="ECO:0000313" key="6">
    <source>
        <dbReference type="Proteomes" id="UP000015453"/>
    </source>
</evidence>
<dbReference type="InterPro" id="IPR015425">
    <property type="entry name" value="FH2_Formin"/>
</dbReference>
<evidence type="ECO:0000256" key="3">
    <source>
        <dbReference type="SAM" id="MobiDB-lite"/>
    </source>
</evidence>
<evidence type="ECO:0000256" key="2">
    <source>
        <dbReference type="RuleBase" id="RU361260"/>
    </source>
</evidence>
<accession>S8E0B3</accession>
<dbReference type="SUPFAM" id="SSF101447">
    <property type="entry name" value="Formin homology 2 domain (FH2 domain)"/>
    <property type="match status" value="1"/>
</dbReference>
<dbReference type="SMART" id="SM00498">
    <property type="entry name" value="FH2"/>
    <property type="match status" value="1"/>
</dbReference>
<dbReference type="Proteomes" id="UP000015453">
    <property type="component" value="Unassembled WGS sequence"/>
</dbReference>
<dbReference type="PANTHER" id="PTHR23213:SF269">
    <property type="entry name" value="FORMIN-LIKE PROTEIN 5"/>
    <property type="match status" value="1"/>
</dbReference>
<evidence type="ECO:0000256" key="1">
    <source>
        <dbReference type="ARBA" id="ARBA00025793"/>
    </source>
</evidence>
<feature type="compositionally biased region" description="Low complexity" evidence="3">
    <location>
        <begin position="75"/>
        <end position="92"/>
    </location>
</feature>
<dbReference type="InterPro" id="IPR042201">
    <property type="entry name" value="FH2_Formin_sf"/>
</dbReference>
<feature type="domain" description="FH2" evidence="4">
    <location>
        <begin position="226"/>
        <end position="645"/>
    </location>
</feature>
<dbReference type="GO" id="GO:0045010">
    <property type="term" value="P:actin nucleation"/>
    <property type="evidence" value="ECO:0007669"/>
    <property type="project" value="InterPro"/>
</dbReference>
<dbReference type="InterPro" id="IPR027643">
    <property type="entry name" value="Formin-like_plant"/>
</dbReference>
<feature type="region of interest" description="Disordered" evidence="3">
    <location>
        <begin position="1"/>
        <end position="22"/>
    </location>
</feature>
<protein>
    <recommendedName>
        <fullName evidence="2">Formin-like protein</fullName>
    </recommendedName>
</protein>
<feature type="region of interest" description="Disordered" evidence="3">
    <location>
        <begin position="75"/>
        <end position="97"/>
    </location>
</feature>
<gene>
    <name evidence="5" type="ORF">M569_09014</name>
</gene>
<dbReference type="PROSITE" id="PS51444">
    <property type="entry name" value="FH2"/>
    <property type="match status" value="1"/>
</dbReference>
<organism evidence="5 6">
    <name type="scientific">Genlisea aurea</name>
    <dbReference type="NCBI Taxonomy" id="192259"/>
    <lineage>
        <taxon>Eukaryota</taxon>
        <taxon>Viridiplantae</taxon>
        <taxon>Streptophyta</taxon>
        <taxon>Embryophyta</taxon>
        <taxon>Tracheophyta</taxon>
        <taxon>Spermatophyta</taxon>
        <taxon>Magnoliopsida</taxon>
        <taxon>eudicotyledons</taxon>
        <taxon>Gunneridae</taxon>
        <taxon>Pentapetalae</taxon>
        <taxon>asterids</taxon>
        <taxon>lamiids</taxon>
        <taxon>Lamiales</taxon>
        <taxon>Lentibulariaceae</taxon>
        <taxon>Genlisea</taxon>
    </lineage>
</organism>
<feature type="compositionally biased region" description="Basic and acidic residues" evidence="3">
    <location>
        <begin position="1"/>
        <end position="12"/>
    </location>
</feature>
<feature type="region of interest" description="Disordered" evidence="3">
    <location>
        <begin position="141"/>
        <end position="233"/>
    </location>
</feature>
<dbReference type="Pfam" id="PF02181">
    <property type="entry name" value="FH2"/>
    <property type="match status" value="1"/>
</dbReference>
<feature type="non-terminal residue" evidence="5">
    <location>
        <position position="1"/>
    </location>
</feature>
<comment type="similarity">
    <text evidence="1">Belongs to the formin-like family. Class-I subfamily.</text>
</comment>
<dbReference type="OrthoDB" id="1668162at2759"/>
<name>S8E0B3_9LAMI</name>
<dbReference type="AlphaFoldDB" id="S8E0B3"/>
<comment type="caution">
    <text evidence="5">The sequence shown here is derived from an EMBL/GenBank/DDBJ whole genome shotgun (WGS) entry which is preliminary data.</text>
</comment>
<proteinExistence type="inferred from homology"/>
<reference evidence="5 6" key="1">
    <citation type="journal article" date="2013" name="BMC Genomics">
        <title>The miniature genome of a carnivorous plant Genlisea aurea contains a low number of genes and short non-coding sequences.</title>
        <authorList>
            <person name="Leushkin E.V."/>
            <person name="Sutormin R.A."/>
            <person name="Nabieva E.R."/>
            <person name="Penin A.A."/>
            <person name="Kondrashov A.S."/>
            <person name="Logacheva M.D."/>
        </authorList>
    </citation>
    <scope>NUCLEOTIDE SEQUENCE [LARGE SCALE GENOMIC DNA]</scope>
</reference>
<feature type="compositionally biased region" description="Pro residues" evidence="3">
    <location>
        <begin position="152"/>
        <end position="222"/>
    </location>
</feature>
<keyword evidence="6" id="KW-1185">Reference proteome</keyword>
<evidence type="ECO:0000313" key="5">
    <source>
        <dbReference type="EMBL" id="EPS65762.1"/>
    </source>
</evidence>
<dbReference type="Gene3D" id="1.20.58.2220">
    <property type="entry name" value="Formin, FH2 domain"/>
    <property type="match status" value="1"/>
</dbReference>
<dbReference type="EMBL" id="AUSU01004053">
    <property type="protein sequence ID" value="EPS65762.1"/>
    <property type="molecule type" value="Genomic_DNA"/>
</dbReference>
<evidence type="ECO:0000259" key="4">
    <source>
        <dbReference type="PROSITE" id="PS51444"/>
    </source>
</evidence>
<dbReference type="GO" id="GO:0051015">
    <property type="term" value="F:actin filament binding"/>
    <property type="evidence" value="ECO:0007669"/>
    <property type="project" value="InterPro"/>
</dbReference>